<dbReference type="Gene3D" id="3.30.70.2740">
    <property type="match status" value="1"/>
</dbReference>
<reference evidence="7 8" key="1">
    <citation type="submission" date="2019-03" db="EMBL/GenBank/DDBJ databases">
        <title>Metabolic reconstructions from genomes of highly enriched 'Candidatus Accumulibacter' and 'Candidatus Competibacter' bioreactor populations.</title>
        <authorList>
            <person name="Annavajhala M.K."/>
            <person name="Welles L."/>
            <person name="Abbas B."/>
            <person name="Sorokin D."/>
            <person name="Park H."/>
            <person name="Van Loosdrecht M."/>
            <person name="Chandran K."/>
        </authorList>
    </citation>
    <scope>NUCLEOTIDE SEQUENCE [LARGE SCALE GENOMIC DNA]</scope>
    <source>
        <strain evidence="7 8">SBR_G</strain>
    </source>
</reference>
<evidence type="ECO:0000256" key="2">
    <source>
        <dbReference type="ARBA" id="ARBA00008000"/>
    </source>
</evidence>
<dbReference type="SUPFAM" id="SSF56176">
    <property type="entry name" value="FAD-binding/transporter-associated domain-like"/>
    <property type="match status" value="1"/>
</dbReference>
<evidence type="ECO:0000256" key="3">
    <source>
        <dbReference type="ARBA" id="ARBA00022630"/>
    </source>
</evidence>
<dbReference type="InterPro" id="IPR006094">
    <property type="entry name" value="Oxid_FAD_bind_N"/>
</dbReference>
<gene>
    <name evidence="7" type="ORF">E4P82_08850</name>
</gene>
<keyword evidence="4" id="KW-0274">FAD</keyword>
<proteinExistence type="inferred from homology"/>
<dbReference type="Pfam" id="PF01565">
    <property type="entry name" value="FAD_binding_4"/>
    <property type="match status" value="1"/>
</dbReference>
<dbReference type="Gene3D" id="3.30.465.10">
    <property type="match status" value="1"/>
</dbReference>
<dbReference type="Pfam" id="PF02913">
    <property type="entry name" value="FAD-oxidase_C"/>
    <property type="match status" value="1"/>
</dbReference>
<feature type="domain" description="FAD-binding PCMH-type" evidence="6">
    <location>
        <begin position="42"/>
        <end position="221"/>
    </location>
</feature>
<dbReference type="InterPro" id="IPR016166">
    <property type="entry name" value="FAD-bd_PCMH"/>
</dbReference>
<organism evidence="7 8">
    <name type="scientific">Candidatus Competibacter phosphatis</name>
    <dbReference type="NCBI Taxonomy" id="221280"/>
    <lineage>
        <taxon>Bacteria</taxon>
        <taxon>Pseudomonadati</taxon>
        <taxon>Pseudomonadota</taxon>
        <taxon>Gammaproteobacteria</taxon>
        <taxon>Candidatus Competibacteraceae</taxon>
        <taxon>Candidatus Competibacter</taxon>
    </lineage>
</organism>
<dbReference type="RefSeq" id="WP_169248566.1">
    <property type="nucleotide sequence ID" value="NZ_SPMZ01000023.1"/>
</dbReference>
<protein>
    <submittedName>
        <fullName evidence="7">FAD-binding oxidoreductase</fullName>
    </submittedName>
</protein>
<sequence>MPTRNESAAALLDGIRSFIEPAQVRTDPDSCLNYGRDWTRLYTPDPLAVVLPSNIEQIQQLVRYANEHRLALVPSGGRTGLSGAAVAHHGEIVVSMERMNRILEFDPTGRSVTCQAGVVTEALQNFARDHGLYYPVDFASRGSSQIGGNIATNAGGIKVVRHGLTRDWVTGLKVVTGRGDLLDLNRGLIKNASGYDLRHLFVGSEGTLGIIVEATLKLTRPLREPSVMVLGVPDLDGVMSLYHVFRNKLELSAFEFFSELALRHVLKKGVQRPFDAETPYYVLIEFENPDESHTDQALALFEHCAEQGWLADGVISQSETQAKELWRLREDISESISEHQPYKNDIAVRISRVPALLAEIDELLAREYPDFEVLWYGHIGDGNLHVNILKPTGLDSATFAQKCGAVSEHLFAVLQRHGGSISAEHGVGLTKKPYLHYTRDETEIGYLRAIKQVFDPNGIMNPGKIFD</sequence>
<dbReference type="InterPro" id="IPR016169">
    <property type="entry name" value="FAD-bd_PCMH_sub2"/>
</dbReference>
<accession>A0ABX1TIS2</accession>
<dbReference type="Gene3D" id="1.10.45.10">
    <property type="entry name" value="Vanillyl-alcohol Oxidase, Chain A, domain 4"/>
    <property type="match status" value="1"/>
</dbReference>
<comment type="cofactor">
    <cofactor evidence="1">
        <name>FAD</name>
        <dbReference type="ChEBI" id="CHEBI:57692"/>
    </cofactor>
</comment>
<comment type="similarity">
    <text evidence="2">Belongs to the FAD-binding oxidoreductase/transferase type 4 family.</text>
</comment>
<dbReference type="Gene3D" id="3.30.70.2190">
    <property type="match status" value="1"/>
</dbReference>
<evidence type="ECO:0000259" key="6">
    <source>
        <dbReference type="PROSITE" id="PS51387"/>
    </source>
</evidence>
<dbReference type="PANTHER" id="PTHR43716">
    <property type="entry name" value="D-2-HYDROXYGLUTARATE DEHYDROGENASE, MITOCHONDRIAL"/>
    <property type="match status" value="1"/>
</dbReference>
<keyword evidence="3" id="KW-0285">Flavoprotein</keyword>
<evidence type="ECO:0000256" key="4">
    <source>
        <dbReference type="ARBA" id="ARBA00022827"/>
    </source>
</evidence>
<dbReference type="PROSITE" id="PS51387">
    <property type="entry name" value="FAD_PCMH"/>
    <property type="match status" value="1"/>
</dbReference>
<keyword evidence="5" id="KW-0560">Oxidoreductase</keyword>
<evidence type="ECO:0000256" key="5">
    <source>
        <dbReference type="ARBA" id="ARBA00023002"/>
    </source>
</evidence>
<dbReference type="InterPro" id="IPR016171">
    <property type="entry name" value="Vanillyl_alc_oxidase_C-sub2"/>
</dbReference>
<dbReference type="PANTHER" id="PTHR43716:SF1">
    <property type="entry name" value="D-2-HYDROXYGLUTARATE DEHYDROGENASE, MITOCHONDRIAL"/>
    <property type="match status" value="1"/>
</dbReference>
<evidence type="ECO:0000313" key="7">
    <source>
        <dbReference type="EMBL" id="NMQ19288.1"/>
    </source>
</evidence>
<name>A0ABX1TIS2_9GAMM</name>
<dbReference type="InterPro" id="IPR004113">
    <property type="entry name" value="FAD-bd_oxidored_4_C"/>
</dbReference>
<dbReference type="EMBL" id="SPMZ01000023">
    <property type="protein sequence ID" value="NMQ19288.1"/>
    <property type="molecule type" value="Genomic_DNA"/>
</dbReference>
<dbReference type="InterPro" id="IPR036318">
    <property type="entry name" value="FAD-bd_PCMH-like_sf"/>
</dbReference>
<dbReference type="InterPro" id="IPR016164">
    <property type="entry name" value="FAD-linked_Oxase-like_C"/>
</dbReference>
<dbReference type="InterPro" id="IPR051264">
    <property type="entry name" value="FAD-oxidored/transferase_4"/>
</dbReference>
<comment type="caution">
    <text evidence="7">The sequence shown here is derived from an EMBL/GenBank/DDBJ whole genome shotgun (WGS) entry which is preliminary data.</text>
</comment>
<evidence type="ECO:0000256" key="1">
    <source>
        <dbReference type="ARBA" id="ARBA00001974"/>
    </source>
</evidence>
<keyword evidence="8" id="KW-1185">Reference proteome</keyword>
<dbReference type="SUPFAM" id="SSF55103">
    <property type="entry name" value="FAD-linked oxidases, C-terminal domain"/>
    <property type="match status" value="1"/>
</dbReference>
<evidence type="ECO:0000313" key="8">
    <source>
        <dbReference type="Proteomes" id="UP000760480"/>
    </source>
</evidence>
<dbReference type="Proteomes" id="UP000760480">
    <property type="component" value="Unassembled WGS sequence"/>
</dbReference>